<keyword evidence="1" id="KW-0812">Transmembrane</keyword>
<keyword evidence="4" id="KW-1185">Reference proteome</keyword>
<organism evidence="3 5">
    <name type="scientific">Salinicoccus halodurans</name>
    <dbReference type="NCBI Taxonomy" id="407035"/>
    <lineage>
        <taxon>Bacteria</taxon>
        <taxon>Bacillati</taxon>
        <taxon>Bacillota</taxon>
        <taxon>Bacilli</taxon>
        <taxon>Bacillales</taxon>
        <taxon>Staphylococcaceae</taxon>
        <taxon>Salinicoccus</taxon>
    </lineage>
</organism>
<dbReference type="RefSeq" id="WP_046790368.1">
    <property type="nucleotide sequence ID" value="NZ_CP011366.1"/>
</dbReference>
<reference evidence="4" key="2">
    <citation type="submission" date="2015-04" db="EMBL/GenBank/DDBJ databases">
        <title>Complete genome sequence of Salinicoccus halodurans strain H3B36, isolated from the Qaidam basin of China.</title>
        <authorList>
            <person name="Ma Y."/>
            <person name="Jiang K."/>
            <person name="Xue Y."/>
        </authorList>
    </citation>
    <scope>NUCLEOTIDE SEQUENCE [LARGE SCALE GENOMIC DNA]</scope>
    <source>
        <strain evidence="4">H3B36</strain>
    </source>
</reference>
<protein>
    <submittedName>
        <fullName evidence="3">Uncharacterized protein</fullName>
    </submittedName>
</protein>
<keyword evidence="1" id="KW-0472">Membrane</keyword>
<gene>
    <name evidence="2" type="ORF">AAT16_08025</name>
    <name evidence="3" type="ORF">SAMN05216235_0853</name>
</gene>
<dbReference type="Proteomes" id="UP000034029">
    <property type="component" value="Chromosome"/>
</dbReference>
<evidence type="ECO:0000313" key="5">
    <source>
        <dbReference type="Proteomes" id="UP000183090"/>
    </source>
</evidence>
<evidence type="ECO:0000313" key="3">
    <source>
        <dbReference type="EMBL" id="SFK61707.1"/>
    </source>
</evidence>
<dbReference type="EMBL" id="CP011366">
    <property type="protein sequence ID" value="AKG74184.1"/>
    <property type="molecule type" value="Genomic_DNA"/>
</dbReference>
<reference evidence="2 4" key="1">
    <citation type="journal article" date="2015" name="Int. J. Syst. Evol. Microbiol.">
        <title>Complete genome sequence of Salinicoccus halodurans H3B36, isolated from the Qaidam Basin in China.</title>
        <authorList>
            <person name="Jiang K."/>
            <person name="Xue Y."/>
            <person name="Ma Y."/>
        </authorList>
    </citation>
    <scope>NUCLEOTIDE SEQUENCE [LARGE SCALE GENOMIC DNA]</scope>
    <source>
        <strain evidence="2 4">H3B36</strain>
    </source>
</reference>
<dbReference type="KEGG" id="shv:AAT16_08025"/>
<dbReference type="AlphaFoldDB" id="A0A0F7HKZ3"/>
<dbReference type="EMBL" id="FOTB01000001">
    <property type="protein sequence ID" value="SFK61707.1"/>
    <property type="molecule type" value="Genomic_DNA"/>
</dbReference>
<feature type="transmembrane region" description="Helical" evidence="1">
    <location>
        <begin position="12"/>
        <end position="36"/>
    </location>
</feature>
<name>A0A0F7HKZ3_9STAP</name>
<dbReference type="Proteomes" id="UP000183090">
    <property type="component" value="Unassembled WGS sequence"/>
</dbReference>
<evidence type="ECO:0000313" key="2">
    <source>
        <dbReference type="EMBL" id="AKG74184.1"/>
    </source>
</evidence>
<reference evidence="3 5" key="3">
    <citation type="submission" date="2016-10" db="EMBL/GenBank/DDBJ databases">
        <authorList>
            <person name="Varghese N."/>
            <person name="Submissions S."/>
        </authorList>
    </citation>
    <scope>NUCLEOTIDE SEQUENCE [LARGE SCALE GENOMIC DNA]</scope>
    <source>
        <strain evidence="3 5">CGMCC 1.6501</strain>
    </source>
</reference>
<sequence>MFSFDFTFLNSGLPVADIIIGGLTVAGTALATFLAAKYTGKNANDIADKNNKHQRKLQEDLLKEESLNQLLISYNNLFHYIESFYDEHNDQIRINSLNINYDWHRVENQNEMENYINDASITLKGLNDLGNVVINQVKDLQGLETQVNNNLLKCKKYFNEEEYQKLESKLYGTVRSFKYILRDGSVLSGTKNLSIRGMGLHLIHLYNRATYIKYKINNPEMKHDDGGLILETPPLLSYKWCYENDLTIRPILENAVNSTNI</sequence>
<accession>A0A0F7HKZ3</accession>
<keyword evidence="1" id="KW-1133">Transmembrane helix</keyword>
<evidence type="ECO:0000256" key="1">
    <source>
        <dbReference type="SAM" id="Phobius"/>
    </source>
</evidence>
<proteinExistence type="predicted"/>
<evidence type="ECO:0000313" key="4">
    <source>
        <dbReference type="Proteomes" id="UP000034029"/>
    </source>
</evidence>